<comment type="caution">
    <text evidence="1">The sequence shown here is derived from an EMBL/GenBank/DDBJ whole genome shotgun (WGS) entry which is preliminary data.</text>
</comment>
<organism evidence="1 2">
    <name type="scientific">Macrosiphum euphorbiae</name>
    <name type="common">potato aphid</name>
    <dbReference type="NCBI Taxonomy" id="13131"/>
    <lineage>
        <taxon>Eukaryota</taxon>
        <taxon>Metazoa</taxon>
        <taxon>Ecdysozoa</taxon>
        <taxon>Arthropoda</taxon>
        <taxon>Hexapoda</taxon>
        <taxon>Insecta</taxon>
        <taxon>Pterygota</taxon>
        <taxon>Neoptera</taxon>
        <taxon>Paraneoptera</taxon>
        <taxon>Hemiptera</taxon>
        <taxon>Sternorrhyncha</taxon>
        <taxon>Aphidomorpha</taxon>
        <taxon>Aphidoidea</taxon>
        <taxon>Aphididae</taxon>
        <taxon>Macrosiphini</taxon>
        <taxon>Macrosiphum</taxon>
    </lineage>
</organism>
<reference evidence="1 2" key="1">
    <citation type="submission" date="2023-01" db="EMBL/GenBank/DDBJ databases">
        <authorList>
            <person name="Whitehead M."/>
        </authorList>
    </citation>
    <scope>NUCLEOTIDE SEQUENCE [LARGE SCALE GENOMIC DNA]</scope>
</reference>
<evidence type="ECO:0000313" key="2">
    <source>
        <dbReference type="Proteomes" id="UP001160148"/>
    </source>
</evidence>
<sequence length="68" mass="7543">MGVQRLSRGTTIPISLSDDLSSHFTSILIATTANETLRPFCTGRDHYSGHFTRQVGPVKWVGHGMGWR</sequence>
<proteinExistence type="predicted"/>
<name>A0AAV0W8V0_9HEMI</name>
<accession>A0AAV0W8V0</accession>
<dbReference type="Proteomes" id="UP001160148">
    <property type="component" value="Unassembled WGS sequence"/>
</dbReference>
<protein>
    <submittedName>
        <fullName evidence="1">Uncharacterized protein</fullName>
    </submittedName>
</protein>
<dbReference type="AlphaFoldDB" id="A0AAV0W8V0"/>
<keyword evidence="2" id="KW-1185">Reference proteome</keyword>
<gene>
    <name evidence="1" type="ORF">MEUPH1_LOCUS8482</name>
</gene>
<evidence type="ECO:0000313" key="1">
    <source>
        <dbReference type="EMBL" id="CAI6352210.1"/>
    </source>
</evidence>
<dbReference type="EMBL" id="CARXXK010000001">
    <property type="protein sequence ID" value="CAI6352210.1"/>
    <property type="molecule type" value="Genomic_DNA"/>
</dbReference>